<gene>
    <name evidence="1" type="ORF">P24_02656</name>
</gene>
<dbReference type="AlphaFoldDB" id="K2KLU5"/>
<dbReference type="Proteomes" id="UP000006746">
    <property type="component" value="Unassembled WGS sequence"/>
</dbReference>
<accession>K2KLU5</accession>
<dbReference type="eggNOG" id="ENOG5032C4S">
    <property type="taxonomic scope" value="Bacteria"/>
</dbReference>
<dbReference type="EMBL" id="AMRL01000002">
    <property type="protein sequence ID" value="EKE78425.1"/>
    <property type="molecule type" value="Genomic_DNA"/>
</dbReference>
<proteinExistence type="predicted"/>
<evidence type="ECO:0000313" key="2">
    <source>
        <dbReference type="Proteomes" id="UP000006746"/>
    </source>
</evidence>
<sequence length="281" mass="31806">MALLGYLLLENLALDAELTGGNWNDTEGDMLDPRIESAPARAAGLTLADTKITMTWESARYCTDLVVCGHTGGLDGRYRATAYEGEAQIAQIDWTDIFGRIYDTSDLPWEQSNWFTGKPREQDIAGYARHLRIRWPELIAPTSIELEFDVTTNAVDFDLGYLFAGNPLSPRWTYSRSREMGIRSNTLRDRTAGGRQILSRRTGARTQRVTFQHLSKGEAARLYDYALREDIHPAIFVPDPNDNVHEFREVFPAWLSVVSAPRQTSVKDEWSITINLEEMQG</sequence>
<reference evidence="1 2" key="1">
    <citation type="journal article" date="2012" name="J. Bacteriol.">
        <title>Genome Sequence of Oceanibaculum indicum Type Strain P24.</title>
        <authorList>
            <person name="Lai Q."/>
            <person name="Shao Z."/>
        </authorList>
    </citation>
    <scope>NUCLEOTIDE SEQUENCE [LARGE SCALE GENOMIC DNA]</scope>
    <source>
        <strain evidence="1 2">P24</strain>
    </source>
</reference>
<organism evidence="1 2">
    <name type="scientific">Oceanibaculum indicum P24</name>
    <dbReference type="NCBI Taxonomy" id="1207063"/>
    <lineage>
        <taxon>Bacteria</taxon>
        <taxon>Pseudomonadati</taxon>
        <taxon>Pseudomonadota</taxon>
        <taxon>Alphaproteobacteria</taxon>
        <taxon>Rhodospirillales</taxon>
        <taxon>Oceanibaculaceae</taxon>
        <taxon>Oceanibaculum</taxon>
    </lineage>
</organism>
<comment type="caution">
    <text evidence="1">The sequence shown here is derived from an EMBL/GenBank/DDBJ whole genome shotgun (WGS) entry which is preliminary data.</text>
</comment>
<dbReference type="RefSeq" id="WP_008943148.1">
    <property type="nucleotide sequence ID" value="NZ_AMRL01000002.1"/>
</dbReference>
<keyword evidence="2" id="KW-1185">Reference proteome</keyword>
<dbReference type="STRING" id="1207063.P24_02656"/>
<evidence type="ECO:0000313" key="1">
    <source>
        <dbReference type="EMBL" id="EKE78425.1"/>
    </source>
</evidence>
<protein>
    <submittedName>
        <fullName evidence="1">Uncharacterized protein</fullName>
    </submittedName>
</protein>
<name>K2KLU5_9PROT</name>